<sequence>MENVVQVVSDNASNYKKAREMLMEKRKGLFWTPCAAHCLDLILKDFEKKIKYQQKKQLQMEERLLHTYTVMQGTYENEKEGEVHGSSGFCIDEPCIDESECAFKDVDDFPMDDVGASNNFNENVEEECHFEENIELSNKELWFG</sequence>
<proteinExistence type="predicted"/>
<dbReference type="OrthoDB" id="2012664at2759"/>
<reference evidence="2 3" key="1">
    <citation type="submission" date="2019-07" db="EMBL/GenBank/DDBJ databases">
        <title>De Novo Assembly of kiwifruit Actinidia rufa.</title>
        <authorList>
            <person name="Sugita-Konishi S."/>
            <person name="Sato K."/>
            <person name="Mori E."/>
            <person name="Abe Y."/>
            <person name="Kisaki G."/>
            <person name="Hamano K."/>
            <person name="Suezawa K."/>
            <person name="Otani M."/>
            <person name="Fukuda T."/>
            <person name="Manabe T."/>
            <person name="Gomi K."/>
            <person name="Tabuchi M."/>
            <person name="Akimitsu K."/>
            <person name="Kataoka I."/>
        </authorList>
    </citation>
    <scope>NUCLEOTIDE SEQUENCE [LARGE SCALE GENOMIC DNA]</scope>
    <source>
        <strain evidence="3">cv. Fuchu</strain>
    </source>
</reference>
<dbReference type="EMBL" id="BJWL01000003">
    <property type="protein sequence ID" value="GFY84764.1"/>
    <property type="molecule type" value="Genomic_DNA"/>
</dbReference>
<keyword evidence="3" id="KW-1185">Reference proteome</keyword>
<dbReference type="SUPFAM" id="SSF53098">
    <property type="entry name" value="Ribonuclease H-like"/>
    <property type="match status" value="1"/>
</dbReference>
<feature type="domain" description="DUF659" evidence="1">
    <location>
        <begin position="2"/>
        <end position="48"/>
    </location>
</feature>
<dbReference type="PANTHER" id="PTHR32166">
    <property type="entry name" value="OSJNBA0013A04.12 PROTEIN"/>
    <property type="match status" value="1"/>
</dbReference>
<evidence type="ECO:0000313" key="2">
    <source>
        <dbReference type="EMBL" id="GFY84764.1"/>
    </source>
</evidence>
<evidence type="ECO:0000313" key="3">
    <source>
        <dbReference type="Proteomes" id="UP000585474"/>
    </source>
</evidence>
<dbReference type="AlphaFoldDB" id="A0A7J0EE46"/>
<organism evidence="2 3">
    <name type="scientific">Actinidia rufa</name>
    <dbReference type="NCBI Taxonomy" id="165716"/>
    <lineage>
        <taxon>Eukaryota</taxon>
        <taxon>Viridiplantae</taxon>
        <taxon>Streptophyta</taxon>
        <taxon>Embryophyta</taxon>
        <taxon>Tracheophyta</taxon>
        <taxon>Spermatophyta</taxon>
        <taxon>Magnoliopsida</taxon>
        <taxon>eudicotyledons</taxon>
        <taxon>Gunneridae</taxon>
        <taxon>Pentapetalae</taxon>
        <taxon>asterids</taxon>
        <taxon>Ericales</taxon>
        <taxon>Actinidiaceae</taxon>
        <taxon>Actinidia</taxon>
    </lineage>
</organism>
<dbReference type="InterPro" id="IPR012337">
    <property type="entry name" value="RNaseH-like_sf"/>
</dbReference>
<dbReference type="InterPro" id="IPR007021">
    <property type="entry name" value="DUF659"/>
</dbReference>
<gene>
    <name evidence="2" type="ORF">Acr_03g0015380</name>
</gene>
<dbReference type="PANTHER" id="PTHR32166:SF74">
    <property type="entry name" value="OS05G0256350 PROTEIN"/>
    <property type="match status" value="1"/>
</dbReference>
<name>A0A7J0EE46_9ERIC</name>
<evidence type="ECO:0000259" key="1">
    <source>
        <dbReference type="Pfam" id="PF04937"/>
    </source>
</evidence>
<dbReference type="Proteomes" id="UP000585474">
    <property type="component" value="Unassembled WGS sequence"/>
</dbReference>
<dbReference type="Pfam" id="PF04937">
    <property type="entry name" value="DUF659"/>
    <property type="match status" value="1"/>
</dbReference>
<comment type="caution">
    <text evidence="2">The sequence shown here is derived from an EMBL/GenBank/DDBJ whole genome shotgun (WGS) entry which is preliminary data.</text>
</comment>
<accession>A0A7J0EE46</accession>
<protein>
    <recommendedName>
        <fullName evidence="1">DUF659 domain-containing protein</fullName>
    </recommendedName>
</protein>